<keyword evidence="3" id="KW-1185">Reference proteome</keyword>
<dbReference type="InParanoid" id="A0A067QES3"/>
<name>A0A067QES3_9AGAM</name>
<feature type="compositionally biased region" description="Acidic residues" evidence="1">
    <location>
        <begin position="127"/>
        <end position="136"/>
    </location>
</feature>
<proteinExistence type="predicted"/>
<gene>
    <name evidence="2" type="ORF">JAAARDRAFT_55835</name>
</gene>
<dbReference type="EMBL" id="KL197713">
    <property type="protein sequence ID" value="KDQ61121.1"/>
    <property type="molecule type" value="Genomic_DNA"/>
</dbReference>
<reference evidence="3" key="1">
    <citation type="journal article" date="2014" name="Proc. Natl. Acad. Sci. U.S.A.">
        <title>Extensive sampling of basidiomycete genomes demonstrates inadequacy of the white-rot/brown-rot paradigm for wood decay fungi.</title>
        <authorList>
            <person name="Riley R."/>
            <person name="Salamov A.A."/>
            <person name="Brown D.W."/>
            <person name="Nagy L.G."/>
            <person name="Floudas D."/>
            <person name="Held B.W."/>
            <person name="Levasseur A."/>
            <person name="Lombard V."/>
            <person name="Morin E."/>
            <person name="Otillar R."/>
            <person name="Lindquist E.A."/>
            <person name="Sun H."/>
            <person name="LaButti K.M."/>
            <person name="Schmutz J."/>
            <person name="Jabbour D."/>
            <person name="Luo H."/>
            <person name="Baker S.E."/>
            <person name="Pisabarro A.G."/>
            <person name="Walton J.D."/>
            <person name="Blanchette R.A."/>
            <person name="Henrissat B."/>
            <person name="Martin F."/>
            <person name="Cullen D."/>
            <person name="Hibbett D.S."/>
            <person name="Grigoriev I.V."/>
        </authorList>
    </citation>
    <scope>NUCLEOTIDE SEQUENCE [LARGE SCALE GENOMIC DNA]</scope>
    <source>
        <strain evidence="3">MUCL 33604</strain>
    </source>
</reference>
<dbReference type="Proteomes" id="UP000027265">
    <property type="component" value="Unassembled WGS sequence"/>
</dbReference>
<feature type="compositionally biased region" description="Acidic residues" evidence="1">
    <location>
        <begin position="55"/>
        <end position="97"/>
    </location>
</feature>
<accession>A0A067QES3</accession>
<feature type="compositionally biased region" description="Acidic residues" evidence="1">
    <location>
        <begin position="106"/>
        <end position="115"/>
    </location>
</feature>
<evidence type="ECO:0000313" key="2">
    <source>
        <dbReference type="EMBL" id="KDQ61121.1"/>
    </source>
</evidence>
<feature type="region of interest" description="Disordered" evidence="1">
    <location>
        <begin position="48"/>
        <end position="143"/>
    </location>
</feature>
<sequence length="228" mass="25929">MDVESHTTQGVSLVTNGYKARHHYTVTRVSTLVLRLTRISIPVDADGQDSKFEFEESDSESEFSDESDDEDYAGDISESESASDADSDTDDDSDESDYEPRFDTVSIDDEDEQWSEDPHSDSVSSLGEDEEGEDNSEASVDRADIPLRDVLQHLQTYLAEERLADQRSDAHLPYEDVFGRLFPRNAYRLHFEPQTGDDGFPTTIVEPIDCESPEWLTHRALNRFPRFF</sequence>
<organism evidence="2 3">
    <name type="scientific">Jaapia argillacea MUCL 33604</name>
    <dbReference type="NCBI Taxonomy" id="933084"/>
    <lineage>
        <taxon>Eukaryota</taxon>
        <taxon>Fungi</taxon>
        <taxon>Dikarya</taxon>
        <taxon>Basidiomycota</taxon>
        <taxon>Agaricomycotina</taxon>
        <taxon>Agaricomycetes</taxon>
        <taxon>Agaricomycetidae</taxon>
        <taxon>Jaapiales</taxon>
        <taxon>Jaapiaceae</taxon>
        <taxon>Jaapia</taxon>
    </lineage>
</organism>
<evidence type="ECO:0000313" key="3">
    <source>
        <dbReference type="Proteomes" id="UP000027265"/>
    </source>
</evidence>
<dbReference type="HOGENOM" id="CLU_1214926_0_0_1"/>
<dbReference type="AlphaFoldDB" id="A0A067QES3"/>
<evidence type="ECO:0000256" key="1">
    <source>
        <dbReference type="SAM" id="MobiDB-lite"/>
    </source>
</evidence>
<protein>
    <submittedName>
        <fullName evidence="2">Uncharacterized protein</fullName>
    </submittedName>
</protein>